<dbReference type="InterPro" id="IPR036415">
    <property type="entry name" value="Lamin_tail_dom_sf"/>
</dbReference>
<dbReference type="Pfam" id="PF00932">
    <property type="entry name" value="LTD"/>
    <property type="match status" value="1"/>
</dbReference>
<accession>X0Z0D5</accession>
<comment type="caution">
    <text evidence="2">The sequence shown here is derived from an EMBL/GenBank/DDBJ whole genome shotgun (WGS) entry which is preliminary data.</text>
</comment>
<dbReference type="EMBL" id="BARS01053524">
    <property type="protein sequence ID" value="GAG52127.1"/>
    <property type="molecule type" value="Genomic_DNA"/>
</dbReference>
<sequence length="225" mass="25457">PEGDGTHGHGTYWTYISQGYGIVVNDDHPVMDGYNYGDNITGTQYDSRYLSNVIMTTSAGPYYTPLVKEDLGSNFDLVVALDAPYCGRVVHIWDELHWNTTTNQQMILNGINWIREKFADVPEDVGINELYTGADDFIELYNYGSTRDMTGWYIEIYDVNSLDVNYTFPVGWMFNYNLPVVVHETSGTDTSTDLYIGTNIMWMSGAIAVGLFDDTGANIDWFQTY</sequence>
<dbReference type="Gene3D" id="2.60.40.1260">
    <property type="entry name" value="Lamin Tail domain"/>
    <property type="match status" value="1"/>
</dbReference>
<feature type="non-terminal residue" evidence="2">
    <location>
        <position position="1"/>
    </location>
</feature>
<evidence type="ECO:0000259" key="1">
    <source>
        <dbReference type="Pfam" id="PF00932"/>
    </source>
</evidence>
<name>X0Z0D5_9ZZZZ</name>
<feature type="non-terminal residue" evidence="2">
    <location>
        <position position="225"/>
    </location>
</feature>
<organism evidence="2">
    <name type="scientific">marine sediment metagenome</name>
    <dbReference type="NCBI Taxonomy" id="412755"/>
    <lineage>
        <taxon>unclassified sequences</taxon>
        <taxon>metagenomes</taxon>
        <taxon>ecological metagenomes</taxon>
    </lineage>
</organism>
<evidence type="ECO:0000313" key="2">
    <source>
        <dbReference type="EMBL" id="GAG52127.1"/>
    </source>
</evidence>
<dbReference type="SUPFAM" id="SSF74853">
    <property type="entry name" value="Lamin A/C globular tail domain"/>
    <property type="match status" value="1"/>
</dbReference>
<protein>
    <recommendedName>
        <fullName evidence="1">LTD domain-containing protein</fullName>
    </recommendedName>
</protein>
<feature type="domain" description="LTD" evidence="1">
    <location>
        <begin position="123"/>
        <end position="223"/>
    </location>
</feature>
<reference evidence="2" key="1">
    <citation type="journal article" date="2014" name="Front. Microbiol.">
        <title>High frequency of phylogenetically diverse reductive dehalogenase-homologous genes in deep subseafloor sedimentary metagenomes.</title>
        <authorList>
            <person name="Kawai M."/>
            <person name="Futagami T."/>
            <person name="Toyoda A."/>
            <person name="Takaki Y."/>
            <person name="Nishi S."/>
            <person name="Hori S."/>
            <person name="Arai W."/>
            <person name="Tsubouchi T."/>
            <person name="Morono Y."/>
            <person name="Uchiyama I."/>
            <person name="Ito T."/>
            <person name="Fujiyama A."/>
            <person name="Inagaki F."/>
            <person name="Takami H."/>
        </authorList>
    </citation>
    <scope>NUCLEOTIDE SEQUENCE</scope>
    <source>
        <strain evidence="2">Expedition CK06-06</strain>
    </source>
</reference>
<gene>
    <name evidence="2" type="ORF">S01H1_79405</name>
</gene>
<proteinExistence type="predicted"/>
<dbReference type="InterPro" id="IPR001322">
    <property type="entry name" value="Lamin_tail_dom"/>
</dbReference>
<dbReference type="AlphaFoldDB" id="X0Z0D5"/>